<gene>
    <name evidence="4" type="primary">lptA</name>
    <name evidence="6" type="ORF">M992_0177</name>
</gene>
<dbReference type="OrthoDB" id="5295619at2"/>
<protein>
    <recommendedName>
        <fullName evidence="4">Lipopolysaccharide export system protein LptA</fullName>
    </recommendedName>
</protein>
<feature type="chain" id="PRO_5008992286" description="Lipopolysaccharide export system protein LptA" evidence="4">
    <location>
        <begin position="28"/>
        <end position="181"/>
    </location>
</feature>
<dbReference type="NCBIfam" id="TIGR03002">
    <property type="entry name" value="outer_YhbN_LptA"/>
    <property type="match status" value="1"/>
</dbReference>
<comment type="subcellular location">
    <subcellularLocation>
        <location evidence="4">Periplasm</location>
    </subcellularLocation>
</comment>
<dbReference type="RefSeq" id="WP_053906979.1">
    <property type="nucleotide sequence ID" value="NZ_CAWMUS010000002.1"/>
</dbReference>
<accession>A0A0N0IC90</accession>
<comment type="function">
    <text evidence="4">Involved in the assembly of lipopolysaccharide (LPS). Required for the translocation of LPS from the inner membrane to the outer membrane. May form a bridge between the inner membrane and the outer membrane, via interactions with LptC and LptD, thereby facilitating LPS transfer across the periplasm.</text>
</comment>
<evidence type="ECO:0000313" key="6">
    <source>
        <dbReference type="EMBL" id="KPD04480.1"/>
    </source>
</evidence>
<dbReference type="Gene3D" id="2.60.450.10">
    <property type="entry name" value="Lipopolysaccharide (LPS) transport protein A like domain"/>
    <property type="match status" value="1"/>
</dbReference>
<comment type="subunit">
    <text evidence="4">Component of the lipopolysaccharide transport and assembly complex.</text>
</comment>
<dbReference type="GO" id="GO:0009279">
    <property type="term" value="C:cell outer membrane"/>
    <property type="evidence" value="ECO:0007669"/>
    <property type="project" value="TreeGrafter"/>
</dbReference>
<dbReference type="FunFam" id="2.60.450.10:FF:000002">
    <property type="entry name" value="Lipopolysaccharide export system protein LptA"/>
    <property type="match status" value="1"/>
</dbReference>
<dbReference type="InterPro" id="IPR005653">
    <property type="entry name" value="OstA-like_N"/>
</dbReference>
<evidence type="ECO:0000259" key="5">
    <source>
        <dbReference type="Pfam" id="PF03968"/>
    </source>
</evidence>
<dbReference type="PANTHER" id="PTHR36504">
    <property type="entry name" value="LIPOPOLYSACCHARIDE EXPORT SYSTEM PROTEIN LPTA"/>
    <property type="match status" value="1"/>
</dbReference>
<comment type="caution">
    <text evidence="6">The sequence shown here is derived from an EMBL/GenBank/DDBJ whole genome shotgun (WGS) entry which is preliminary data.</text>
</comment>
<evidence type="ECO:0000313" key="7">
    <source>
        <dbReference type="Proteomes" id="UP000053226"/>
    </source>
</evidence>
<feature type="domain" description="Organic solvent tolerance-like N-terminal" evidence="5">
    <location>
        <begin position="37"/>
        <end position="148"/>
    </location>
</feature>
<dbReference type="InterPro" id="IPR052037">
    <property type="entry name" value="LPS_export_LptA"/>
</dbReference>
<dbReference type="Pfam" id="PF03968">
    <property type="entry name" value="LptD_N"/>
    <property type="match status" value="1"/>
</dbReference>
<dbReference type="GO" id="GO:0043165">
    <property type="term" value="P:Gram-negative-bacterium-type cell outer membrane assembly"/>
    <property type="evidence" value="ECO:0007669"/>
    <property type="project" value="UniProtKB-UniRule"/>
</dbReference>
<evidence type="ECO:0000256" key="2">
    <source>
        <dbReference type="ARBA" id="ARBA00022729"/>
    </source>
</evidence>
<organism evidence="6 7">
    <name type="scientific">Moellerella wisconsensis ATCC 35017</name>
    <dbReference type="NCBI Taxonomy" id="1354267"/>
    <lineage>
        <taxon>Bacteria</taxon>
        <taxon>Pseudomonadati</taxon>
        <taxon>Pseudomonadota</taxon>
        <taxon>Gammaproteobacteria</taxon>
        <taxon>Enterobacterales</taxon>
        <taxon>Morganellaceae</taxon>
        <taxon>Moellerella</taxon>
    </lineage>
</organism>
<dbReference type="InterPro" id="IPR014340">
    <property type="entry name" value="LptA"/>
</dbReference>
<dbReference type="PANTHER" id="PTHR36504:SF1">
    <property type="entry name" value="LIPOPOLYSACCHARIDE EXPORT SYSTEM PROTEIN LPTA"/>
    <property type="match status" value="1"/>
</dbReference>
<sequence length="181" mass="19803" precursor="true">MNHVGKKCLIKGAIACAIFALSVPAMALKTDTQQPITINSVKQSLDLEKNVTIFTDDVIIKQGSIEIKANKVIVTRPNGDAKQIVVEAFGNPVTFYQLQDDGKPIKGRGEKMRYEMGKELVILTGNAQLEQLDSSIKGDKITYLVPTQQMEAFSDKGKRVTTVLLPSQLQEKGPNANSKSK</sequence>
<reference evidence="6 7" key="1">
    <citation type="submission" date="2015-07" db="EMBL/GenBank/DDBJ databases">
        <title>ATOL: Assembling a taxonomically balanced genome-scale reconstruction of the evolutionary history of the Enterobacteriaceae.</title>
        <authorList>
            <person name="Plunkett G.III."/>
            <person name="Neeno-Eckwall E.C."/>
            <person name="Glasner J.D."/>
            <person name="Perna N.T."/>
        </authorList>
    </citation>
    <scope>NUCLEOTIDE SEQUENCE [LARGE SCALE GENOMIC DNA]</scope>
    <source>
        <strain evidence="6 7">ATCC 35017</strain>
    </source>
</reference>
<keyword evidence="1 4" id="KW-0813">Transport</keyword>
<keyword evidence="3 4" id="KW-0574">Periplasm</keyword>
<evidence type="ECO:0000256" key="3">
    <source>
        <dbReference type="ARBA" id="ARBA00022764"/>
    </source>
</evidence>
<dbReference type="HAMAP" id="MF_01914">
    <property type="entry name" value="LPS_assembly_LptA"/>
    <property type="match status" value="1"/>
</dbReference>
<dbReference type="EMBL" id="LGAA01000002">
    <property type="protein sequence ID" value="KPD04480.1"/>
    <property type="molecule type" value="Genomic_DNA"/>
</dbReference>
<dbReference type="GO" id="GO:0017089">
    <property type="term" value="F:glycolipid transfer activity"/>
    <property type="evidence" value="ECO:0007669"/>
    <property type="project" value="TreeGrafter"/>
</dbReference>
<evidence type="ECO:0000256" key="4">
    <source>
        <dbReference type="HAMAP-Rule" id="MF_01914"/>
    </source>
</evidence>
<dbReference type="GO" id="GO:0030288">
    <property type="term" value="C:outer membrane-bounded periplasmic space"/>
    <property type="evidence" value="ECO:0007669"/>
    <property type="project" value="TreeGrafter"/>
</dbReference>
<dbReference type="AlphaFoldDB" id="A0A0N0IC90"/>
<name>A0A0N0IC90_9GAMM</name>
<dbReference type="GO" id="GO:0015920">
    <property type="term" value="P:lipopolysaccharide transport"/>
    <property type="evidence" value="ECO:0007669"/>
    <property type="project" value="UniProtKB-UniRule"/>
</dbReference>
<comment type="similarity">
    <text evidence="4">Belongs to the LptA family.</text>
</comment>
<dbReference type="Proteomes" id="UP000053226">
    <property type="component" value="Unassembled WGS sequence"/>
</dbReference>
<feature type="signal peptide" evidence="4">
    <location>
        <begin position="1"/>
        <end position="27"/>
    </location>
</feature>
<dbReference type="NCBIfam" id="NF008143">
    <property type="entry name" value="PRK10894.1"/>
    <property type="match status" value="1"/>
</dbReference>
<keyword evidence="7" id="KW-1185">Reference proteome</keyword>
<dbReference type="GO" id="GO:0001530">
    <property type="term" value="F:lipopolysaccharide binding"/>
    <property type="evidence" value="ECO:0007669"/>
    <property type="project" value="InterPro"/>
</dbReference>
<evidence type="ECO:0000256" key="1">
    <source>
        <dbReference type="ARBA" id="ARBA00022448"/>
    </source>
</evidence>
<keyword evidence="2 4" id="KW-0732">Signal</keyword>
<proteinExistence type="inferred from homology"/>